<dbReference type="SUPFAM" id="SSF50370">
    <property type="entry name" value="Ricin B-like lectins"/>
    <property type="match status" value="1"/>
</dbReference>
<dbReference type="UniPathway" id="UPA00378"/>
<dbReference type="Gene3D" id="2.80.10.50">
    <property type="match status" value="1"/>
</dbReference>
<keyword evidence="8" id="KW-0472">Membrane</keyword>
<evidence type="ECO:0000256" key="1">
    <source>
        <dbReference type="ARBA" id="ARBA00004323"/>
    </source>
</evidence>
<dbReference type="GO" id="GO:0030246">
    <property type="term" value="F:carbohydrate binding"/>
    <property type="evidence" value="ECO:0007669"/>
    <property type="project" value="UniProtKB-KW"/>
</dbReference>
<dbReference type="SUPFAM" id="SSF53448">
    <property type="entry name" value="Nucleotide-diphospho-sugar transferases"/>
    <property type="match status" value="1"/>
</dbReference>
<keyword evidence="5" id="KW-0735">Signal-anchor</keyword>
<dbReference type="CDD" id="cd23439">
    <property type="entry name" value="beta-trefoil_Ricin_GALNT10-like"/>
    <property type="match status" value="1"/>
</dbReference>
<evidence type="ECO:0000256" key="7">
    <source>
        <dbReference type="ARBA" id="ARBA00023034"/>
    </source>
</evidence>
<evidence type="ECO:0000256" key="8">
    <source>
        <dbReference type="ARBA" id="ARBA00023136"/>
    </source>
</evidence>
<keyword evidence="11" id="KW-0328">Glycosyltransferase</keyword>
<dbReference type="InterPro" id="IPR035992">
    <property type="entry name" value="Ricin_B-like_lectins"/>
</dbReference>
<dbReference type="Proteomes" id="UP000095280">
    <property type="component" value="Unplaced"/>
</dbReference>
<comment type="cofactor">
    <cofactor evidence="11">
        <name>Mn(2+)</name>
        <dbReference type="ChEBI" id="CHEBI:29035"/>
    </cofactor>
</comment>
<name>A0A1I8GGZ3_9PLAT</name>
<dbReference type="AlphaFoldDB" id="A0A1I8GGZ3"/>
<evidence type="ECO:0000256" key="6">
    <source>
        <dbReference type="ARBA" id="ARBA00022989"/>
    </source>
</evidence>
<dbReference type="PROSITE" id="PS50231">
    <property type="entry name" value="RICIN_B_LECTIN"/>
    <property type="match status" value="1"/>
</dbReference>
<keyword evidence="6" id="KW-1133">Transmembrane helix</keyword>
<dbReference type="Gene3D" id="3.90.550.10">
    <property type="entry name" value="Spore Coat Polysaccharide Biosynthesis Protein SpsA, Chain A"/>
    <property type="match status" value="1"/>
</dbReference>
<proteinExistence type="inferred from homology"/>
<protein>
    <recommendedName>
        <fullName evidence="11">Polypeptide N-acetylgalactosaminyltransferase</fullName>
        <ecNumber evidence="11">2.4.1.-</ecNumber>
    </recommendedName>
    <alternativeName>
        <fullName evidence="11">Protein-UDP acetylgalactosaminyltransferase</fullName>
    </alternativeName>
</protein>
<comment type="similarity">
    <text evidence="2 11">Belongs to the glycosyltransferase 2 family. GalNAc-T subfamily.</text>
</comment>
<dbReference type="InterPro" id="IPR045885">
    <property type="entry name" value="GalNAc-T"/>
</dbReference>
<keyword evidence="11" id="KW-0808">Transferase</keyword>
<dbReference type="STRING" id="282301.A0A1I8GGZ3"/>
<evidence type="ECO:0000256" key="3">
    <source>
        <dbReference type="ARBA" id="ARBA00022692"/>
    </source>
</evidence>
<dbReference type="CDD" id="cd02510">
    <property type="entry name" value="pp-GalNAc-T"/>
    <property type="match status" value="1"/>
</dbReference>
<evidence type="ECO:0000256" key="2">
    <source>
        <dbReference type="ARBA" id="ARBA00005680"/>
    </source>
</evidence>
<evidence type="ECO:0000256" key="5">
    <source>
        <dbReference type="ARBA" id="ARBA00022968"/>
    </source>
</evidence>
<keyword evidence="3" id="KW-0812">Transmembrane</keyword>
<sequence>MRRKQVTQLKILALVIGCLFVMLVVFHGNSVPSDLADQGSEGGNNIATGVSFSPPLGAGDASDRTEDPNELIDWHDYKAIEAERARQGPGEQGKGVHLDASENKAADDLFRVNGFNALVSDKMSLFRSLADIRHSACQGERYRRGLPTASIIIPFHEEHWSTLLRTVVSCIHRAPRHLVKEVILVDDFSKKSFLGDPLEKYVSAHFTNVRVLRNAKREGLIRTRIFGARNATGDVLIFLDSHCECNINWLPPLLHPIANNYKTVVCPFIDVIDFNTFAYRAQDEGARGAFDWEFYYKRLPLLPEDLKHPSKPFDSPVMAGGLFAISTKWFWELGGYDPGLDIWGGEQYELSFKIWQCGGRMVDTGCSRIGHVYRKYAPFPNPGVGDFIGRNYRRVAEVWMDEYAEYIYNRRPHYKSIPAGDLTSQREIRERLHCKPFKWFMTNVAFDLPLRYPPVEPPSAASGEIRSAADASLCIDTRFKGGMQSFGLAKCIKGGGGLSGEQNFIFTFRKDIHPADRAFCFDVSQHAVKAPVILYQCHYQKGNQHWKINPNTGQLYHVASRLCLDSEPARLEIFMNSCNSATQTQLWKWGTTDPKQLERDWANN</sequence>
<organism evidence="12 13">
    <name type="scientific">Macrostomum lignano</name>
    <dbReference type="NCBI Taxonomy" id="282301"/>
    <lineage>
        <taxon>Eukaryota</taxon>
        <taxon>Metazoa</taxon>
        <taxon>Spiralia</taxon>
        <taxon>Lophotrochozoa</taxon>
        <taxon>Platyhelminthes</taxon>
        <taxon>Rhabditophora</taxon>
        <taxon>Macrostomorpha</taxon>
        <taxon>Macrostomida</taxon>
        <taxon>Macrostomidae</taxon>
        <taxon>Macrostomum</taxon>
    </lineage>
</organism>
<accession>A0A1I8GGZ3</accession>
<dbReference type="EC" id="2.4.1.-" evidence="11"/>
<keyword evidence="11" id="KW-0464">Manganese</keyword>
<keyword evidence="4 11" id="KW-0430">Lectin</keyword>
<dbReference type="PANTHER" id="PTHR11675:SF134">
    <property type="entry name" value="N-ACETYLGALACTOSAMINYLTRANSFERASE 4-RELATED"/>
    <property type="match status" value="1"/>
</dbReference>
<comment type="pathway">
    <text evidence="11">Protein modification; protein glycosylation.</text>
</comment>
<evidence type="ECO:0000313" key="13">
    <source>
        <dbReference type="WBParaSite" id="maker-uti_cns_0001928-snap-gene-0.15-mRNA-1"/>
    </source>
</evidence>
<dbReference type="Pfam" id="PF00535">
    <property type="entry name" value="Glycos_transf_2"/>
    <property type="match status" value="1"/>
</dbReference>
<evidence type="ECO:0000256" key="4">
    <source>
        <dbReference type="ARBA" id="ARBA00022734"/>
    </source>
</evidence>
<evidence type="ECO:0000313" key="12">
    <source>
        <dbReference type="Proteomes" id="UP000095280"/>
    </source>
</evidence>
<dbReference type="InterPro" id="IPR001173">
    <property type="entry name" value="Glyco_trans_2-like"/>
</dbReference>
<comment type="subcellular location">
    <subcellularLocation>
        <location evidence="1 11">Golgi apparatus membrane</location>
        <topology evidence="1 11">Single-pass type II membrane protein</topology>
    </subcellularLocation>
</comment>
<dbReference type="WBParaSite" id="maker-uti_cns_0001928-snap-gene-0.15-mRNA-1">
    <property type="protein sequence ID" value="maker-uti_cns_0001928-snap-gene-0.15-mRNA-1"/>
    <property type="gene ID" value="maker-uti_cns_0001928-snap-gene-0.15"/>
</dbReference>
<dbReference type="FunFam" id="3.90.550.10:FF:000029">
    <property type="entry name" value="Polypeptide N-acetylgalactosaminyltransferase"/>
    <property type="match status" value="1"/>
</dbReference>
<dbReference type="Pfam" id="PF00652">
    <property type="entry name" value="Ricin_B_lectin"/>
    <property type="match status" value="1"/>
</dbReference>
<reference evidence="13" key="1">
    <citation type="submission" date="2016-11" db="UniProtKB">
        <authorList>
            <consortium name="WormBaseParasite"/>
        </authorList>
    </citation>
    <scope>IDENTIFICATION</scope>
</reference>
<keyword evidence="12" id="KW-1185">Reference proteome</keyword>
<dbReference type="SMART" id="SM00458">
    <property type="entry name" value="RICIN"/>
    <property type="match status" value="1"/>
</dbReference>
<dbReference type="GO" id="GO:0000139">
    <property type="term" value="C:Golgi membrane"/>
    <property type="evidence" value="ECO:0007669"/>
    <property type="project" value="UniProtKB-SubCell"/>
</dbReference>
<dbReference type="InterPro" id="IPR000772">
    <property type="entry name" value="Ricin_B_lectin"/>
</dbReference>
<keyword evidence="7 11" id="KW-0333">Golgi apparatus</keyword>
<dbReference type="GO" id="GO:0004653">
    <property type="term" value="F:polypeptide N-acetylgalactosaminyltransferase activity"/>
    <property type="evidence" value="ECO:0007669"/>
    <property type="project" value="TreeGrafter"/>
</dbReference>
<keyword evidence="9 11" id="KW-1015">Disulfide bond</keyword>
<dbReference type="PANTHER" id="PTHR11675">
    <property type="entry name" value="N-ACETYLGALACTOSAMINYLTRANSFERASE"/>
    <property type="match status" value="1"/>
</dbReference>
<keyword evidence="10" id="KW-0325">Glycoprotein</keyword>
<evidence type="ECO:0000256" key="11">
    <source>
        <dbReference type="RuleBase" id="RU361242"/>
    </source>
</evidence>
<dbReference type="GO" id="GO:0006493">
    <property type="term" value="P:protein O-linked glycosylation"/>
    <property type="evidence" value="ECO:0007669"/>
    <property type="project" value="TreeGrafter"/>
</dbReference>
<evidence type="ECO:0000256" key="9">
    <source>
        <dbReference type="ARBA" id="ARBA00023157"/>
    </source>
</evidence>
<dbReference type="InterPro" id="IPR029044">
    <property type="entry name" value="Nucleotide-diphossugar_trans"/>
</dbReference>
<dbReference type="OrthoDB" id="6159198at2759"/>
<evidence type="ECO:0000256" key="10">
    <source>
        <dbReference type="ARBA" id="ARBA00023180"/>
    </source>
</evidence>